<evidence type="ECO:0000256" key="2">
    <source>
        <dbReference type="SAM" id="Phobius"/>
    </source>
</evidence>
<dbReference type="GeneID" id="9925374"/>
<dbReference type="KEGG" id="vg:9925374"/>
<keyword evidence="2" id="KW-0812">Transmembrane</keyword>
<accession>E3VZX9</accession>
<feature type="domain" description="Formamidopyrimidine-DNA glycosylase H2TH DNA-binding" evidence="3">
    <location>
        <begin position="181"/>
        <end position="268"/>
    </location>
</feature>
<dbReference type="GO" id="GO:0008270">
    <property type="term" value="F:zinc ion binding"/>
    <property type="evidence" value="ECO:0007669"/>
    <property type="project" value="InterPro"/>
</dbReference>
<dbReference type="CDD" id="cd08773">
    <property type="entry name" value="FpgNei_N"/>
    <property type="match status" value="1"/>
</dbReference>
<proteinExistence type="inferred from homology"/>
<comment type="similarity">
    <text evidence="1">Belongs to the FPG family.</text>
</comment>
<dbReference type="EMBL" id="HQ336222">
    <property type="protein sequence ID" value="ADO18366.1"/>
    <property type="molecule type" value="Genomic_DNA"/>
</dbReference>
<dbReference type="SUPFAM" id="SSF81624">
    <property type="entry name" value="N-terminal domain of MutM-like DNA repair proteins"/>
    <property type="match status" value="1"/>
</dbReference>
<feature type="transmembrane region" description="Helical" evidence="2">
    <location>
        <begin position="5"/>
        <end position="22"/>
    </location>
</feature>
<dbReference type="SUPFAM" id="SSF46946">
    <property type="entry name" value="S13-like H2TH domain"/>
    <property type="match status" value="1"/>
</dbReference>
<dbReference type="GO" id="GO:0019104">
    <property type="term" value="F:DNA N-glycosylase activity"/>
    <property type="evidence" value="ECO:0007669"/>
    <property type="project" value="TreeGrafter"/>
</dbReference>
<organismHost>
    <name type="scientific">Acanthamoeba polyphaga</name>
    <name type="common">Amoeba</name>
    <dbReference type="NCBI Taxonomy" id="5757"/>
</organismHost>
<dbReference type="SMART" id="SM01232">
    <property type="entry name" value="H2TH"/>
    <property type="match status" value="1"/>
</dbReference>
<dbReference type="Proteomes" id="UP000201519">
    <property type="component" value="Segment"/>
</dbReference>
<dbReference type="GO" id="GO:0006284">
    <property type="term" value="P:base-excision repair"/>
    <property type="evidence" value="ECO:0007669"/>
    <property type="project" value="InterPro"/>
</dbReference>
<keyword evidence="2" id="KW-0472">Membrane</keyword>
<dbReference type="Gene3D" id="1.10.8.50">
    <property type="match status" value="1"/>
</dbReference>
<dbReference type="PANTHER" id="PTHR22993:SF9">
    <property type="entry name" value="FORMAMIDOPYRIMIDINE-DNA GLYCOSYLASE"/>
    <property type="match status" value="1"/>
</dbReference>
<dbReference type="InterPro" id="IPR010979">
    <property type="entry name" value="Ribosomal_uS13-like_H2TH"/>
</dbReference>
<dbReference type="GO" id="GO:0003684">
    <property type="term" value="F:damaged DNA binding"/>
    <property type="evidence" value="ECO:0007669"/>
    <property type="project" value="InterPro"/>
</dbReference>
<reference evidence="4 5" key="1">
    <citation type="journal article" date="2011" name="Virol. J.">
        <title>Breaking the 1000-gene barrier for Mimivirus using ultra-deep genome and transcriptome sequencing.</title>
        <authorList>
            <person name="Legendre M."/>
            <person name="Santini S."/>
            <person name="Rico A."/>
            <person name="Abergel C."/>
            <person name="Claverie J.M."/>
        </authorList>
    </citation>
    <scope>NUCLEOTIDE SEQUENCE [LARGE SCALE GENOMIC DNA]</scope>
</reference>
<evidence type="ECO:0000313" key="4">
    <source>
        <dbReference type="EMBL" id="ADO18366.1"/>
    </source>
</evidence>
<keyword evidence="5" id="KW-1185">Reference proteome</keyword>
<dbReference type="Pfam" id="PF06831">
    <property type="entry name" value="H2TH"/>
    <property type="match status" value="1"/>
</dbReference>
<dbReference type="InterPro" id="IPR035937">
    <property type="entry name" value="FPG_N"/>
</dbReference>
<gene>
    <name evidence="4" type="primary">L720</name>
</gene>
<dbReference type="RefSeq" id="YP_003987249.1">
    <property type="nucleotide sequence ID" value="NC_014649.1"/>
</dbReference>
<evidence type="ECO:0000313" key="5">
    <source>
        <dbReference type="Proteomes" id="UP000201519"/>
    </source>
</evidence>
<dbReference type="GO" id="GO:0003906">
    <property type="term" value="F:DNA-(apurinic or apyrimidinic site) endonuclease activity"/>
    <property type="evidence" value="ECO:0007669"/>
    <property type="project" value="InterPro"/>
</dbReference>
<evidence type="ECO:0000259" key="3">
    <source>
        <dbReference type="SMART" id="SM01232"/>
    </source>
</evidence>
<keyword evidence="2" id="KW-1133">Transmembrane helix</keyword>
<name>E3VZX9_MIMIV</name>
<feature type="transmembrane region" description="Helical" evidence="2">
    <location>
        <begin position="28"/>
        <end position="48"/>
    </location>
</feature>
<dbReference type="PANTHER" id="PTHR22993">
    <property type="entry name" value="FORMAMIDOPYRIMIDINE-DNA GLYCOSYLASE"/>
    <property type="match status" value="1"/>
</dbReference>
<organism evidence="4 5">
    <name type="scientific">Acanthamoeba polyphaga mimivirus</name>
    <name type="common">APMV</name>
    <dbReference type="NCBI Taxonomy" id="212035"/>
    <lineage>
        <taxon>Viruses</taxon>
        <taxon>Varidnaviria</taxon>
        <taxon>Bamfordvirae</taxon>
        <taxon>Nucleocytoviricota</taxon>
        <taxon>Megaviricetes</taxon>
        <taxon>Imitervirales</taxon>
        <taxon>Mimiviridae</taxon>
        <taxon>Megamimivirinae</taxon>
        <taxon>Mimivirus</taxon>
        <taxon>Mimivirus bradfordmassiliense</taxon>
    </lineage>
</organism>
<sequence>MTIIVIFFIINKFLEFVLFIWFCRGVHWLYLLVINLLLNLYAVMVEAPRIRITYEKIRHTKNHRIVSISGPSYKRMNVDLIDYIIRKWWFAGKYIYLMLISSNKPTYVIRTHMMMHGRILVGNQDSPTKRAFMIIQLDNDIVLRWYRSQITLLDPNCLAEIKTNYTICTTRQAIMDSIKLMKYDLSNNRFDYNLFQSHLKNGINIHSSEIITDFLLDQEYFPGVGNILQQEALYDCKILPLKKVQDIDEPMFDCLCNSLKKIIDLLYESYKFRESGKEFGPILRIYRKSLCPLGHKTIRKKIGLRNRMTTWCPVCQL</sequence>
<protein>
    <submittedName>
        <fullName evidence="4">Endonuclease VIII-like protein</fullName>
    </submittedName>
</protein>
<dbReference type="InterPro" id="IPR015886">
    <property type="entry name" value="H2TH_FPG"/>
</dbReference>
<dbReference type="Gene3D" id="3.20.190.10">
    <property type="entry name" value="MutM-like, N-terminal"/>
    <property type="match status" value="1"/>
</dbReference>
<dbReference type="OrthoDB" id="10408at10239"/>
<evidence type="ECO:0000256" key="1">
    <source>
        <dbReference type="ARBA" id="ARBA00009409"/>
    </source>
</evidence>